<accession>A0ABZ2S8I8</accession>
<evidence type="ECO:0008006" key="3">
    <source>
        <dbReference type="Google" id="ProtNLM"/>
    </source>
</evidence>
<gene>
    <name evidence="1" type="ORF">WHX56_14115</name>
</gene>
<dbReference type="Proteomes" id="UP001456224">
    <property type="component" value="Chromosome"/>
</dbReference>
<keyword evidence="2" id="KW-1185">Reference proteome</keyword>
<evidence type="ECO:0000313" key="2">
    <source>
        <dbReference type="Proteomes" id="UP001456224"/>
    </source>
</evidence>
<protein>
    <recommendedName>
        <fullName evidence="3">Transcriptional regulator TetR C-terminal Proteobacteria type domain-containing protein</fullName>
    </recommendedName>
</protein>
<sequence>MRRLCTQFRLLLAESMLGWTLKLAPKGADGERIVQLVAEYFRACKKP</sequence>
<dbReference type="EMBL" id="CP148753">
    <property type="protein sequence ID" value="WXR76580.1"/>
    <property type="molecule type" value="Genomic_DNA"/>
</dbReference>
<evidence type="ECO:0000313" key="1">
    <source>
        <dbReference type="EMBL" id="WXR76580.1"/>
    </source>
</evidence>
<reference evidence="1 2" key="1">
    <citation type="submission" date="2024-03" db="EMBL/GenBank/DDBJ databases">
        <title>Reference genomes for the five species model microbial community.</title>
        <authorList>
            <person name="Padfield D."/>
        </authorList>
    </citation>
    <scope>NUCLEOTIDE SEQUENCE [LARGE SCALE GENOMIC DNA]</scope>
    <source>
        <strain evidence="1 2">AB1</strain>
    </source>
</reference>
<organism evidence="1 2">
    <name type="scientific">Achromobacter veterisilvae</name>
    <dbReference type="NCBI Taxonomy" id="2069367"/>
    <lineage>
        <taxon>Bacteria</taxon>
        <taxon>Pseudomonadati</taxon>
        <taxon>Pseudomonadota</taxon>
        <taxon>Betaproteobacteria</taxon>
        <taxon>Burkholderiales</taxon>
        <taxon>Alcaligenaceae</taxon>
        <taxon>Achromobacter</taxon>
    </lineage>
</organism>
<proteinExistence type="predicted"/>
<dbReference type="RefSeq" id="WP_338881550.1">
    <property type="nucleotide sequence ID" value="NZ_CP148753.1"/>
</dbReference>
<name>A0ABZ2S8I8_9BURK</name>